<dbReference type="InterPro" id="IPR001245">
    <property type="entry name" value="Ser-Thr/Tyr_kinase_cat_dom"/>
</dbReference>
<evidence type="ECO:0000256" key="2">
    <source>
        <dbReference type="SAM" id="MobiDB-lite"/>
    </source>
</evidence>
<protein>
    <recommendedName>
        <fullName evidence="4">Protein kinase domain-containing protein</fullName>
    </recommendedName>
</protein>
<dbReference type="Pfam" id="PF07714">
    <property type="entry name" value="PK_Tyr_Ser-Thr"/>
    <property type="match status" value="1"/>
</dbReference>
<name>A0A8T0UW71_PANVG</name>
<dbReference type="InterPro" id="IPR011009">
    <property type="entry name" value="Kinase-like_dom_sf"/>
</dbReference>
<evidence type="ECO:0000259" key="4">
    <source>
        <dbReference type="PROSITE" id="PS50011"/>
    </source>
</evidence>
<dbReference type="Proteomes" id="UP000823388">
    <property type="component" value="Chromosome 3K"/>
</dbReference>
<dbReference type="AlphaFoldDB" id="A0A8T0UW71"/>
<dbReference type="InterPro" id="IPR000719">
    <property type="entry name" value="Prot_kinase_dom"/>
</dbReference>
<feature type="binding site" evidence="1">
    <location>
        <position position="100"/>
    </location>
    <ligand>
        <name>ATP</name>
        <dbReference type="ChEBI" id="CHEBI:30616"/>
    </ligand>
</feature>
<feature type="chain" id="PRO_5035788891" description="Protein kinase domain-containing protein" evidence="3">
    <location>
        <begin position="24"/>
        <end position="129"/>
    </location>
</feature>
<feature type="signal peptide" evidence="3">
    <location>
        <begin position="1"/>
        <end position="23"/>
    </location>
</feature>
<sequence length="129" mass="14516">MAVVALALALLVLFCLLRRNKRGMHSGSVKNPLKPRDETPPTIHVPTADEHDSSLRLENRRFTFKDLKMITNNFQRVIGQGGFGLVYSGFLEDDTQVAVKLRSQSSNQGVKEFLTEVRIFTDAAVHMFI</sequence>
<dbReference type="PROSITE" id="PS00107">
    <property type="entry name" value="PROTEIN_KINASE_ATP"/>
    <property type="match status" value="1"/>
</dbReference>
<proteinExistence type="predicted"/>
<accession>A0A8T0UW71</accession>
<dbReference type="GO" id="GO:0005524">
    <property type="term" value="F:ATP binding"/>
    <property type="evidence" value="ECO:0007669"/>
    <property type="project" value="UniProtKB-UniRule"/>
</dbReference>
<dbReference type="GO" id="GO:0004672">
    <property type="term" value="F:protein kinase activity"/>
    <property type="evidence" value="ECO:0007669"/>
    <property type="project" value="InterPro"/>
</dbReference>
<keyword evidence="6" id="KW-1185">Reference proteome</keyword>
<comment type="caution">
    <text evidence="5">The sequence shown here is derived from an EMBL/GenBank/DDBJ whole genome shotgun (WGS) entry which is preliminary data.</text>
</comment>
<feature type="region of interest" description="Disordered" evidence="2">
    <location>
        <begin position="24"/>
        <end position="50"/>
    </location>
</feature>
<dbReference type="Gene3D" id="3.30.200.20">
    <property type="entry name" value="Phosphorylase Kinase, domain 1"/>
    <property type="match status" value="1"/>
</dbReference>
<organism evidence="5 6">
    <name type="scientific">Panicum virgatum</name>
    <name type="common">Blackwell switchgrass</name>
    <dbReference type="NCBI Taxonomy" id="38727"/>
    <lineage>
        <taxon>Eukaryota</taxon>
        <taxon>Viridiplantae</taxon>
        <taxon>Streptophyta</taxon>
        <taxon>Embryophyta</taxon>
        <taxon>Tracheophyta</taxon>
        <taxon>Spermatophyta</taxon>
        <taxon>Magnoliopsida</taxon>
        <taxon>Liliopsida</taxon>
        <taxon>Poales</taxon>
        <taxon>Poaceae</taxon>
        <taxon>PACMAD clade</taxon>
        <taxon>Panicoideae</taxon>
        <taxon>Panicodae</taxon>
        <taxon>Paniceae</taxon>
        <taxon>Panicinae</taxon>
        <taxon>Panicum</taxon>
        <taxon>Panicum sect. Hiantes</taxon>
    </lineage>
</organism>
<dbReference type="SUPFAM" id="SSF56112">
    <property type="entry name" value="Protein kinase-like (PK-like)"/>
    <property type="match status" value="1"/>
</dbReference>
<keyword evidence="1" id="KW-0067">ATP-binding</keyword>
<dbReference type="PANTHER" id="PTHR45631">
    <property type="entry name" value="OS07G0107800 PROTEIN-RELATED"/>
    <property type="match status" value="1"/>
</dbReference>
<keyword evidence="1" id="KW-0547">Nucleotide-binding</keyword>
<gene>
    <name evidence="5" type="ORF">PVAP13_3KG486938</name>
</gene>
<dbReference type="PANTHER" id="PTHR45631:SF202">
    <property type="entry name" value="SENESCENCE-INDUCED RECEPTOR-LIKE SERINE_THREONINE-PROTEIN KINASE"/>
    <property type="match status" value="1"/>
</dbReference>
<evidence type="ECO:0000256" key="3">
    <source>
        <dbReference type="SAM" id="SignalP"/>
    </source>
</evidence>
<reference evidence="5" key="1">
    <citation type="submission" date="2020-05" db="EMBL/GenBank/DDBJ databases">
        <title>WGS assembly of Panicum virgatum.</title>
        <authorList>
            <person name="Lovell J.T."/>
            <person name="Jenkins J."/>
            <person name="Shu S."/>
            <person name="Juenger T.E."/>
            <person name="Schmutz J."/>
        </authorList>
    </citation>
    <scope>NUCLEOTIDE SEQUENCE</scope>
    <source>
        <strain evidence="5">AP13</strain>
    </source>
</reference>
<dbReference type="InterPro" id="IPR017441">
    <property type="entry name" value="Protein_kinase_ATP_BS"/>
</dbReference>
<dbReference type="PROSITE" id="PS50011">
    <property type="entry name" value="PROTEIN_KINASE_DOM"/>
    <property type="match status" value="1"/>
</dbReference>
<evidence type="ECO:0000313" key="5">
    <source>
        <dbReference type="EMBL" id="KAG2627060.1"/>
    </source>
</evidence>
<evidence type="ECO:0000256" key="1">
    <source>
        <dbReference type="PROSITE-ProRule" id="PRU10141"/>
    </source>
</evidence>
<evidence type="ECO:0000313" key="6">
    <source>
        <dbReference type="Proteomes" id="UP000823388"/>
    </source>
</evidence>
<feature type="domain" description="Protein kinase" evidence="4">
    <location>
        <begin position="72"/>
        <end position="129"/>
    </location>
</feature>
<dbReference type="EMBL" id="CM029041">
    <property type="protein sequence ID" value="KAG2627060.1"/>
    <property type="molecule type" value="Genomic_DNA"/>
</dbReference>
<keyword evidence="3" id="KW-0732">Signal</keyword>